<gene>
    <name evidence="16" type="ORF">Vbra_21548</name>
</gene>
<dbReference type="OMA" id="WMTLYQR"/>
<feature type="signal peptide" evidence="13">
    <location>
        <begin position="1"/>
        <end position="23"/>
    </location>
</feature>
<dbReference type="Gene3D" id="3.40.50.300">
    <property type="entry name" value="P-loop containing nucleotide triphosphate hydrolases"/>
    <property type="match status" value="1"/>
</dbReference>
<feature type="region of interest" description="Disordered" evidence="12">
    <location>
        <begin position="527"/>
        <end position="578"/>
    </location>
</feature>
<feature type="compositionally biased region" description="Pro residues" evidence="12">
    <location>
        <begin position="528"/>
        <end position="547"/>
    </location>
</feature>
<proteinExistence type="inferred from homology"/>
<evidence type="ECO:0000256" key="7">
    <source>
        <dbReference type="ARBA" id="ARBA00022840"/>
    </source>
</evidence>
<dbReference type="InterPro" id="IPR014851">
    <property type="entry name" value="BCS1_N"/>
</dbReference>
<evidence type="ECO:0000256" key="1">
    <source>
        <dbReference type="ARBA" id="ARBA00004434"/>
    </source>
</evidence>
<evidence type="ECO:0000256" key="11">
    <source>
        <dbReference type="ARBA" id="ARBA00048778"/>
    </source>
</evidence>
<evidence type="ECO:0000256" key="4">
    <source>
        <dbReference type="ARBA" id="ARBA00022741"/>
    </source>
</evidence>
<sequence>MAFLRWYLSAFSFLVSRFSSNQSTPPSTFDVSDFNCELQGGSDRLSVHRQSRSAARMPMPGMLPPSSALSVSADPSSLASSGVTPTIGTSKPALLSFLPDWLACNPYFSAGFGLVGVGALLSLVRTGLQSGLVVGRRYVLTTLEIPSKDHSYQWVMQWLIHRHRQARHLGVETTYTKSKSGHVQTSFAFVPSPGLHYMTYNGALIKVEREREKSVIDLNTGTPWETLTLTTFAPWRGIFSELLSEARDMALTKEEGKTIIYNSVGQDWRPFGDPKRIRPFSSVVLAENVAETILRDCHEFLDSSQWYIERGIPYRRGYLLWGPPGCGKSSFVMALAGALHYNICVLNVSDPFLTDDRLQHLLATVPPRALVLLEDIDGAITPQPGDLDEGEEGDTKKREKGGHHSHAAALAHQFGTRRVSFSGLLNALDGVAATEERIIFMTTNRYEVLPDALIRPGRVDMKVFVGLAQPEQLRRMYVRFFPGHESFADEFVRVLKDTPLTMAELQGFFMLVRDDPQGAIAYAQRIAHPPPGQHPATEPPPPPPPTHTHPHTHGHHDHEHKDEKTVKDQERERERERV</sequence>
<feature type="domain" description="BCS1 N-terminal" evidence="15">
    <location>
        <begin position="115"/>
        <end position="283"/>
    </location>
</feature>
<accession>A0A0G4FRH3</accession>
<dbReference type="Pfam" id="PF08740">
    <property type="entry name" value="BCS1_N"/>
    <property type="match status" value="1"/>
</dbReference>
<keyword evidence="9" id="KW-0496">Mitochondrion</keyword>
<comment type="catalytic activity">
    <reaction evidence="11">
        <text>ATP + H2O = ADP + phosphate + H(+)</text>
        <dbReference type="Rhea" id="RHEA:13065"/>
        <dbReference type="ChEBI" id="CHEBI:15377"/>
        <dbReference type="ChEBI" id="CHEBI:15378"/>
        <dbReference type="ChEBI" id="CHEBI:30616"/>
        <dbReference type="ChEBI" id="CHEBI:43474"/>
        <dbReference type="ChEBI" id="CHEBI:456216"/>
    </reaction>
    <physiologicalReaction direction="left-to-right" evidence="11">
        <dbReference type="Rhea" id="RHEA:13066"/>
    </physiologicalReaction>
</comment>
<evidence type="ECO:0000256" key="5">
    <source>
        <dbReference type="ARBA" id="ARBA00022792"/>
    </source>
</evidence>
<dbReference type="GO" id="GO:0016887">
    <property type="term" value="F:ATP hydrolysis activity"/>
    <property type="evidence" value="ECO:0007669"/>
    <property type="project" value="InterPro"/>
</dbReference>
<evidence type="ECO:0000256" key="13">
    <source>
        <dbReference type="SAM" id="SignalP"/>
    </source>
</evidence>
<evidence type="ECO:0000259" key="15">
    <source>
        <dbReference type="SMART" id="SM01024"/>
    </source>
</evidence>
<keyword evidence="17" id="KW-1185">Reference proteome</keyword>
<dbReference type="PhylomeDB" id="A0A0G4FRH3"/>
<feature type="compositionally biased region" description="Basic and acidic residues" evidence="12">
    <location>
        <begin position="556"/>
        <end position="578"/>
    </location>
</feature>
<dbReference type="InterPro" id="IPR057495">
    <property type="entry name" value="AAA_lid_BCS1"/>
</dbReference>
<dbReference type="Pfam" id="PF25426">
    <property type="entry name" value="AAA_lid_BCS1"/>
    <property type="match status" value="1"/>
</dbReference>
<dbReference type="SUPFAM" id="SSF52540">
    <property type="entry name" value="P-loop containing nucleoside triphosphate hydrolases"/>
    <property type="match status" value="1"/>
</dbReference>
<dbReference type="VEuPathDB" id="CryptoDB:Vbra_21548"/>
<protein>
    <recommendedName>
        <fullName evidence="18">Mitochondrial chaperone BCS1</fullName>
    </recommendedName>
</protein>
<feature type="chain" id="PRO_5005188972" description="Mitochondrial chaperone BCS1" evidence="13">
    <location>
        <begin position="24"/>
        <end position="578"/>
    </location>
</feature>
<comment type="subcellular location">
    <subcellularLocation>
        <location evidence="1">Mitochondrion inner membrane</location>
        <topology evidence="1">Single-pass membrane protein</topology>
    </subcellularLocation>
</comment>
<dbReference type="Pfam" id="PF00004">
    <property type="entry name" value="AAA"/>
    <property type="match status" value="2"/>
</dbReference>
<dbReference type="SMART" id="SM00382">
    <property type="entry name" value="AAA"/>
    <property type="match status" value="1"/>
</dbReference>
<evidence type="ECO:0000259" key="14">
    <source>
        <dbReference type="SMART" id="SM00382"/>
    </source>
</evidence>
<evidence type="ECO:0000256" key="6">
    <source>
        <dbReference type="ARBA" id="ARBA00022801"/>
    </source>
</evidence>
<dbReference type="GO" id="GO:0034551">
    <property type="term" value="P:mitochondrial respiratory chain complex III assembly"/>
    <property type="evidence" value="ECO:0007669"/>
    <property type="project" value="UniProtKB-ARBA"/>
</dbReference>
<keyword evidence="5" id="KW-0999">Mitochondrion inner membrane</keyword>
<dbReference type="OrthoDB" id="10251412at2759"/>
<evidence type="ECO:0000256" key="9">
    <source>
        <dbReference type="ARBA" id="ARBA00023128"/>
    </source>
</evidence>
<keyword evidence="4" id="KW-0547">Nucleotide-binding</keyword>
<dbReference type="InterPro" id="IPR050747">
    <property type="entry name" value="Mitochondrial_chaperone_BCS1"/>
</dbReference>
<keyword evidence="10" id="KW-0472">Membrane</keyword>
<evidence type="ECO:0000313" key="17">
    <source>
        <dbReference type="Proteomes" id="UP000041254"/>
    </source>
</evidence>
<dbReference type="InParanoid" id="A0A0G4FRH3"/>
<dbReference type="FunCoup" id="A0A0G4FRH3">
    <property type="interactions" value="134"/>
</dbReference>
<evidence type="ECO:0000256" key="10">
    <source>
        <dbReference type="ARBA" id="ARBA00023136"/>
    </source>
</evidence>
<dbReference type="Proteomes" id="UP000041254">
    <property type="component" value="Unassembled WGS sequence"/>
</dbReference>
<evidence type="ECO:0000256" key="12">
    <source>
        <dbReference type="SAM" id="MobiDB-lite"/>
    </source>
</evidence>
<dbReference type="SMART" id="SM01024">
    <property type="entry name" value="BCS1_N"/>
    <property type="match status" value="1"/>
</dbReference>
<keyword evidence="3" id="KW-0812">Transmembrane</keyword>
<keyword evidence="13" id="KW-0732">Signal</keyword>
<dbReference type="EMBL" id="CDMY01000486">
    <property type="protein sequence ID" value="CEM16860.1"/>
    <property type="molecule type" value="Genomic_DNA"/>
</dbReference>
<dbReference type="CDD" id="cd19510">
    <property type="entry name" value="RecA-like_BCS1"/>
    <property type="match status" value="1"/>
</dbReference>
<dbReference type="InterPro" id="IPR027417">
    <property type="entry name" value="P-loop_NTPase"/>
</dbReference>
<dbReference type="AlphaFoldDB" id="A0A0G4FRH3"/>
<feature type="domain" description="AAA+ ATPase" evidence="14">
    <location>
        <begin position="314"/>
        <end position="469"/>
    </location>
</feature>
<evidence type="ECO:0000256" key="2">
    <source>
        <dbReference type="ARBA" id="ARBA00007448"/>
    </source>
</evidence>
<evidence type="ECO:0008006" key="18">
    <source>
        <dbReference type="Google" id="ProtNLM"/>
    </source>
</evidence>
<evidence type="ECO:0000256" key="3">
    <source>
        <dbReference type="ARBA" id="ARBA00022692"/>
    </source>
</evidence>
<dbReference type="FunFam" id="3.40.50.300:FF:000768">
    <property type="entry name" value="Probable mitochondrial chaperone bcs1"/>
    <property type="match status" value="1"/>
</dbReference>
<feature type="region of interest" description="Disordered" evidence="12">
    <location>
        <begin position="381"/>
        <end position="405"/>
    </location>
</feature>
<keyword evidence="7" id="KW-0067">ATP-binding</keyword>
<evidence type="ECO:0000313" key="16">
    <source>
        <dbReference type="EMBL" id="CEM16860.1"/>
    </source>
</evidence>
<dbReference type="GO" id="GO:0005524">
    <property type="term" value="F:ATP binding"/>
    <property type="evidence" value="ECO:0007669"/>
    <property type="project" value="UniProtKB-KW"/>
</dbReference>
<evidence type="ECO:0000256" key="8">
    <source>
        <dbReference type="ARBA" id="ARBA00022989"/>
    </source>
</evidence>
<dbReference type="InterPro" id="IPR003959">
    <property type="entry name" value="ATPase_AAA_core"/>
</dbReference>
<dbReference type="STRING" id="1169540.A0A0G4FRH3"/>
<name>A0A0G4FRH3_VITBC</name>
<organism evidence="16 17">
    <name type="scientific">Vitrella brassicaformis (strain CCMP3155)</name>
    <dbReference type="NCBI Taxonomy" id="1169540"/>
    <lineage>
        <taxon>Eukaryota</taxon>
        <taxon>Sar</taxon>
        <taxon>Alveolata</taxon>
        <taxon>Colpodellida</taxon>
        <taxon>Vitrellaceae</taxon>
        <taxon>Vitrella</taxon>
    </lineage>
</organism>
<comment type="similarity">
    <text evidence="2">Belongs to the AAA ATPase family. BCS1 subfamily.</text>
</comment>
<dbReference type="InterPro" id="IPR003593">
    <property type="entry name" value="AAA+_ATPase"/>
</dbReference>
<dbReference type="PANTHER" id="PTHR23070">
    <property type="entry name" value="BCS1 AAA-TYPE ATPASE"/>
    <property type="match status" value="1"/>
</dbReference>
<dbReference type="GO" id="GO:0005743">
    <property type="term" value="C:mitochondrial inner membrane"/>
    <property type="evidence" value="ECO:0007669"/>
    <property type="project" value="UniProtKB-SubCell"/>
</dbReference>
<keyword evidence="8" id="KW-1133">Transmembrane helix</keyword>
<keyword evidence="6" id="KW-0378">Hydrolase</keyword>
<reference evidence="16 17" key="1">
    <citation type="submission" date="2014-11" db="EMBL/GenBank/DDBJ databases">
        <authorList>
            <person name="Zhu J."/>
            <person name="Qi W."/>
            <person name="Song R."/>
        </authorList>
    </citation>
    <scope>NUCLEOTIDE SEQUENCE [LARGE SCALE GENOMIC DNA]</scope>
</reference>